<keyword evidence="1" id="KW-0175">Coiled coil</keyword>
<accession>A0A9P7VE57</accession>
<protein>
    <submittedName>
        <fullName evidence="2">Uncharacterized protein</fullName>
    </submittedName>
</protein>
<dbReference type="GeneID" id="66113561"/>
<dbReference type="AlphaFoldDB" id="A0A9P7VE57"/>
<dbReference type="EMBL" id="JAHMUF010000001">
    <property type="protein sequence ID" value="KAG7196175.1"/>
    <property type="molecule type" value="Genomic_DNA"/>
</dbReference>
<evidence type="ECO:0000313" key="2">
    <source>
        <dbReference type="EMBL" id="KAG7196175.1"/>
    </source>
</evidence>
<evidence type="ECO:0000256" key="1">
    <source>
        <dbReference type="SAM" id="Coils"/>
    </source>
</evidence>
<dbReference type="RefSeq" id="XP_043051720.1">
    <property type="nucleotide sequence ID" value="XM_043191043.1"/>
</dbReference>
<comment type="caution">
    <text evidence="2">The sequence shown here is derived from an EMBL/GenBank/DDBJ whole genome shotgun (WGS) entry which is preliminary data.</text>
</comment>
<proteinExistence type="predicted"/>
<dbReference type="OrthoDB" id="4083952at2759"/>
<organism evidence="2 3">
    <name type="scientific">Scheffersomyces spartinae</name>
    <dbReference type="NCBI Taxonomy" id="45513"/>
    <lineage>
        <taxon>Eukaryota</taxon>
        <taxon>Fungi</taxon>
        <taxon>Dikarya</taxon>
        <taxon>Ascomycota</taxon>
        <taxon>Saccharomycotina</taxon>
        <taxon>Pichiomycetes</taxon>
        <taxon>Debaryomycetaceae</taxon>
        <taxon>Scheffersomyces</taxon>
    </lineage>
</organism>
<name>A0A9P7VE57_9ASCO</name>
<keyword evidence="3" id="KW-1185">Reference proteome</keyword>
<gene>
    <name evidence="2" type="ORF">KQ657_000187</name>
</gene>
<reference evidence="2" key="1">
    <citation type="submission" date="2021-03" db="EMBL/GenBank/DDBJ databases">
        <authorList>
            <person name="Palmer J.M."/>
        </authorList>
    </citation>
    <scope>NUCLEOTIDE SEQUENCE</scope>
    <source>
        <strain evidence="2">ARV_011</strain>
    </source>
</reference>
<sequence length="65" mass="7366">MLTTVLSLFGIFVGTIGAIGYNMYVNSDFAKMNDNKLTFLKSDYDKLRAQHEEQQQLAENSTESK</sequence>
<feature type="coiled-coil region" evidence="1">
    <location>
        <begin position="37"/>
        <end position="64"/>
    </location>
</feature>
<dbReference type="Proteomes" id="UP000790833">
    <property type="component" value="Unassembled WGS sequence"/>
</dbReference>
<evidence type="ECO:0000313" key="3">
    <source>
        <dbReference type="Proteomes" id="UP000790833"/>
    </source>
</evidence>